<dbReference type="EMBL" id="JAQIEV010000027">
    <property type="protein sequence ID" value="MDA3782860.1"/>
    <property type="molecule type" value="Genomic_DNA"/>
</dbReference>
<gene>
    <name evidence="2" type="ORF">PF593_06845</name>
</gene>
<dbReference type="AlphaFoldDB" id="A0ABD4W2N7"/>
<feature type="compositionally biased region" description="Basic and acidic residues" evidence="1">
    <location>
        <begin position="13"/>
        <end position="26"/>
    </location>
</feature>
<evidence type="ECO:0000313" key="2">
    <source>
        <dbReference type="EMBL" id="MDA3782860.1"/>
    </source>
</evidence>
<evidence type="ECO:0000256" key="1">
    <source>
        <dbReference type="SAM" id="MobiDB-lite"/>
    </source>
</evidence>
<dbReference type="RefSeq" id="WP_271018189.1">
    <property type="nucleotide sequence ID" value="NZ_JAQIEQ010000027.1"/>
</dbReference>
<comment type="caution">
    <text evidence="2">The sequence shown here is derived from an EMBL/GenBank/DDBJ whole genome shotgun (WGS) entry which is preliminary data.</text>
</comment>
<organism evidence="2 3">
    <name type="scientific">Lactobacillus delbrueckii</name>
    <dbReference type="NCBI Taxonomy" id="1584"/>
    <lineage>
        <taxon>Bacteria</taxon>
        <taxon>Bacillati</taxon>
        <taxon>Bacillota</taxon>
        <taxon>Bacilli</taxon>
        <taxon>Lactobacillales</taxon>
        <taxon>Lactobacillaceae</taxon>
        <taxon>Lactobacillus</taxon>
    </lineage>
</organism>
<protein>
    <submittedName>
        <fullName evidence="2">Uncharacterized protein</fullName>
    </submittedName>
</protein>
<proteinExistence type="predicted"/>
<accession>A0ABD4W2N7</accession>
<sequence length="102" mass="11766">MQGLIRFLGRGRGRGEGRGDNLEKESVLLGGNGMGESKENKRMRAKWESLSGAEKSEFKKNYAMRRGITIDFIRRWAWNEGDLDNLEYHIAERRKSLGSFEE</sequence>
<evidence type="ECO:0000313" key="3">
    <source>
        <dbReference type="Proteomes" id="UP001213083"/>
    </source>
</evidence>
<feature type="region of interest" description="Disordered" evidence="1">
    <location>
        <begin position="1"/>
        <end position="43"/>
    </location>
</feature>
<name>A0ABD4W2N7_9LACO</name>
<dbReference type="Proteomes" id="UP001213083">
    <property type="component" value="Unassembled WGS sequence"/>
</dbReference>
<reference evidence="2 3" key="1">
    <citation type="submission" date="2023-01" db="EMBL/GenBank/DDBJ databases">
        <title>Sequencing of the bacterial strains from artisanal fermented milk Matsoni.</title>
        <authorList>
            <person name="Rozman V."/>
            <person name="Accetto T."/>
            <person name="Bogovic Matijasic B."/>
        </authorList>
    </citation>
    <scope>NUCLEOTIDE SEQUENCE [LARGE SCALE GENOMIC DNA]</scope>
    <source>
        <strain evidence="3">lbl143</strain>
    </source>
</reference>